<feature type="transmembrane region" description="Helical" evidence="1">
    <location>
        <begin position="6"/>
        <end position="24"/>
    </location>
</feature>
<sequence>MKGLEIYLIPCAVSNVIGLLILWAAYKKPKLARGLFSLLFGWACWYNFTTAFESPQMYLEYATMSIPLYSDFIEGWFKDHITIMVSAIAIGQGLIALGILLQGWWVRLACLGIIIFLISIAPLGVGAGFPFSITVSVAAYRVMRKDDKAFLMKWKPMHTSHVDPY</sequence>
<keyword evidence="1" id="KW-0472">Membrane</keyword>
<organism evidence="2 3">
    <name type="scientific">Fodinibius sediminis</name>
    <dbReference type="NCBI Taxonomy" id="1214077"/>
    <lineage>
        <taxon>Bacteria</taxon>
        <taxon>Pseudomonadati</taxon>
        <taxon>Balneolota</taxon>
        <taxon>Balneolia</taxon>
        <taxon>Balneolales</taxon>
        <taxon>Balneolaceae</taxon>
        <taxon>Fodinibius</taxon>
    </lineage>
</organism>
<name>A0A521CM52_9BACT</name>
<keyword evidence="3" id="KW-1185">Reference proteome</keyword>
<dbReference type="AlphaFoldDB" id="A0A521CM52"/>
<evidence type="ECO:0000313" key="2">
    <source>
        <dbReference type="EMBL" id="SMO60522.1"/>
    </source>
</evidence>
<gene>
    <name evidence="2" type="ORF">SAMN06265218_106202</name>
</gene>
<feature type="transmembrane region" description="Helical" evidence="1">
    <location>
        <begin position="108"/>
        <end position="133"/>
    </location>
</feature>
<keyword evidence="1" id="KW-0812">Transmembrane</keyword>
<accession>A0A521CM52</accession>
<dbReference type="Proteomes" id="UP000317593">
    <property type="component" value="Unassembled WGS sequence"/>
</dbReference>
<feature type="transmembrane region" description="Helical" evidence="1">
    <location>
        <begin position="31"/>
        <end position="48"/>
    </location>
</feature>
<evidence type="ECO:0000313" key="3">
    <source>
        <dbReference type="Proteomes" id="UP000317593"/>
    </source>
</evidence>
<feature type="transmembrane region" description="Helical" evidence="1">
    <location>
        <begin position="81"/>
        <end position="101"/>
    </location>
</feature>
<evidence type="ECO:0000256" key="1">
    <source>
        <dbReference type="SAM" id="Phobius"/>
    </source>
</evidence>
<reference evidence="2 3" key="1">
    <citation type="submission" date="2017-05" db="EMBL/GenBank/DDBJ databases">
        <authorList>
            <person name="Varghese N."/>
            <person name="Submissions S."/>
        </authorList>
    </citation>
    <scope>NUCLEOTIDE SEQUENCE [LARGE SCALE GENOMIC DNA]</scope>
    <source>
        <strain evidence="2 3">DSM 21194</strain>
    </source>
</reference>
<proteinExistence type="predicted"/>
<dbReference type="RefSeq" id="WP_185958320.1">
    <property type="nucleotide sequence ID" value="NZ_FXTH01000006.1"/>
</dbReference>
<protein>
    <submittedName>
        <fullName evidence="2">Uncharacterized protein</fullName>
    </submittedName>
</protein>
<keyword evidence="1" id="KW-1133">Transmembrane helix</keyword>
<dbReference type="EMBL" id="FXTH01000006">
    <property type="protein sequence ID" value="SMO60522.1"/>
    <property type="molecule type" value="Genomic_DNA"/>
</dbReference>